<reference evidence="2" key="1">
    <citation type="submission" date="2023-04" db="EMBL/GenBank/DDBJ databases">
        <title>Black Yeasts Isolated from many extreme environments.</title>
        <authorList>
            <person name="Coleine C."/>
            <person name="Stajich J.E."/>
            <person name="Selbmann L."/>
        </authorList>
    </citation>
    <scope>NUCLEOTIDE SEQUENCE</scope>
    <source>
        <strain evidence="2">CCFEE 5312</strain>
    </source>
</reference>
<evidence type="ECO:0000256" key="1">
    <source>
        <dbReference type="SAM" id="MobiDB-lite"/>
    </source>
</evidence>
<accession>A0AAJ0D755</accession>
<evidence type="ECO:0000313" key="3">
    <source>
        <dbReference type="Proteomes" id="UP001271007"/>
    </source>
</evidence>
<comment type="caution">
    <text evidence="2">The sequence shown here is derived from an EMBL/GenBank/DDBJ whole genome shotgun (WGS) entry which is preliminary data.</text>
</comment>
<organism evidence="2 3">
    <name type="scientific">Extremus antarcticus</name>
    <dbReference type="NCBI Taxonomy" id="702011"/>
    <lineage>
        <taxon>Eukaryota</taxon>
        <taxon>Fungi</taxon>
        <taxon>Dikarya</taxon>
        <taxon>Ascomycota</taxon>
        <taxon>Pezizomycotina</taxon>
        <taxon>Dothideomycetes</taxon>
        <taxon>Dothideomycetidae</taxon>
        <taxon>Mycosphaerellales</taxon>
        <taxon>Extremaceae</taxon>
        <taxon>Extremus</taxon>
    </lineage>
</organism>
<dbReference type="Proteomes" id="UP001271007">
    <property type="component" value="Unassembled WGS sequence"/>
</dbReference>
<sequence>MAPPKRERGRKAALQPQDITDKIGNWLDSGPSTLLSGPSSDRGGRQSSQSRPEHPRSGSHVPLIQPSLTNQSGLTIGPDGAVAFKGREWKSILPLEKLEILRKEAAVKPSQTSSVTNFDYWNLSLLDALKHWLQHKGLWIINGEFRAYDFVRWYNGFQVFIECKAVEEYVQHLVHIHLQLHAIIFLISEDVDTLTQACNDLVLPERARVQRQNDDNNDITRIKGGLLENLELHDVSEDEAWGHAGAVIPLTRTSWVDGRNVPGLPNYYEFLDDFELRPLRAVGFGGMSHNHVPRLAYCVRSHHYQEIVELINRALANDTRPLEEALVLETLFIY</sequence>
<protein>
    <submittedName>
        <fullName evidence="2">Uncharacterized protein</fullName>
    </submittedName>
</protein>
<name>A0AAJ0D755_9PEZI</name>
<dbReference type="EMBL" id="JAWDJX010000057">
    <property type="protein sequence ID" value="KAK3047741.1"/>
    <property type="molecule type" value="Genomic_DNA"/>
</dbReference>
<feature type="compositionally biased region" description="Low complexity" evidence="1">
    <location>
        <begin position="28"/>
        <end position="50"/>
    </location>
</feature>
<proteinExistence type="predicted"/>
<dbReference type="AlphaFoldDB" id="A0AAJ0D755"/>
<feature type="region of interest" description="Disordered" evidence="1">
    <location>
        <begin position="1"/>
        <end position="72"/>
    </location>
</feature>
<keyword evidence="3" id="KW-1185">Reference proteome</keyword>
<evidence type="ECO:0000313" key="2">
    <source>
        <dbReference type="EMBL" id="KAK3047741.1"/>
    </source>
</evidence>
<gene>
    <name evidence="2" type="ORF">LTR09_010855</name>
</gene>